<reference evidence="6 7" key="1">
    <citation type="journal article" date="2013" name="Genome Biol.">
        <title>Draft genome of the mountain pine beetle, Dendroctonus ponderosae Hopkins, a major forest pest.</title>
        <authorList>
            <person name="Keeling C.I."/>
            <person name="Yuen M.M."/>
            <person name="Liao N.Y."/>
            <person name="Docking T.R."/>
            <person name="Chan S.K."/>
            <person name="Taylor G.A."/>
            <person name="Palmquist D.L."/>
            <person name="Jackman S.D."/>
            <person name="Nguyen A."/>
            <person name="Li M."/>
            <person name="Henderson H."/>
            <person name="Janes J.K."/>
            <person name="Zhao Y."/>
            <person name="Pandoh P."/>
            <person name="Moore R."/>
            <person name="Sperling F.A."/>
            <person name="Huber D.P."/>
            <person name="Birol I."/>
            <person name="Jones S.J."/>
            <person name="Bohlmann J."/>
        </authorList>
    </citation>
    <scope>NUCLEOTIDE SEQUENCE</scope>
</reference>
<evidence type="ECO:0008006" key="8">
    <source>
        <dbReference type="Google" id="ProtNLM"/>
    </source>
</evidence>
<sequence length="439" mass="47210">MQDTFRQIAPIHVDYLASYFDFFSFGVTILLAVALAFGLKESSMANNVVTCLNVAVVLFIIVAGSLQADPANWSIAANSTNATVMGAGGFFPWGVEGMIKGAATCFYGFVGFDCIATTGEEVRNPRRAIPVSIIVSLLVIFLAYFGVSTVLTLMVPYYLQDINAPIPIAFEAVGWTWAKWIVVVGALFGLCASLFGAMFPLPRIIYAMGSDGLVFRVLAKVHPRFQTPVVGSIVAGLITGLMSALFDLNQLINMMSIGTLQAYTIVAASVLLLRYNGDSNSENFQAVGNQDGGINGGSSFTRSLKYLINCSVRSPSQLTQNIVAVEVPLKRGRGRVCHLLAIVYRQRRALGHRPHFHPRGPDCNCAAVHGHPAAVSPPAVFQGAAGAVRPCNQHPGQRLPDADVGLPHVGALCRVDGSGFFCLRLLRTAQQFARLLFRL</sequence>
<dbReference type="PANTHER" id="PTHR43243">
    <property type="entry name" value="INNER MEMBRANE TRANSPORTER YGJI-RELATED"/>
    <property type="match status" value="1"/>
</dbReference>
<dbReference type="GO" id="GO:0005886">
    <property type="term" value="C:plasma membrane"/>
    <property type="evidence" value="ECO:0007669"/>
    <property type="project" value="TreeGrafter"/>
</dbReference>
<evidence type="ECO:0000256" key="4">
    <source>
        <dbReference type="ARBA" id="ARBA00023136"/>
    </source>
</evidence>
<feature type="transmembrane region" description="Helical" evidence="5">
    <location>
        <begin position="227"/>
        <end position="246"/>
    </location>
</feature>
<feature type="transmembrane region" description="Helical" evidence="5">
    <location>
        <begin position="252"/>
        <end position="273"/>
    </location>
</feature>
<evidence type="ECO:0000256" key="5">
    <source>
        <dbReference type="SAM" id="Phobius"/>
    </source>
</evidence>
<dbReference type="PANTHER" id="PTHR43243:SF105">
    <property type="entry name" value="CATIONIC AMINO ACID TRANSPORTER C-TERMINAL DOMAIN-CONTAINING PROTEIN"/>
    <property type="match status" value="1"/>
</dbReference>
<name>U4UA30_DENPD</name>
<organism evidence="6 7">
    <name type="scientific">Dendroctonus ponderosae</name>
    <name type="common">Mountain pine beetle</name>
    <dbReference type="NCBI Taxonomy" id="77166"/>
    <lineage>
        <taxon>Eukaryota</taxon>
        <taxon>Metazoa</taxon>
        <taxon>Ecdysozoa</taxon>
        <taxon>Arthropoda</taxon>
        <taxon>Hexapoda</taxon>
        <taxon>Insecta</taxon>
        <taxon>Pterygota</taxon>
        <taxon>Neoptera</taxon>
        <taxon>Endopterygota</taxon>
        <taxon>Coleoptera</taxon>
        <taxon>Polyphaga</taxon>
        <taxon>Cucujiformia</taxon>
        <taxon>Curculionidae</taxon>
        <taxon>Scolytinae</taxon>
        <taxon>Dendroctonus</taxon>
    </lineage>
</organism>
<dbReference type="GO" id="GO:0000064">
    <property type="term" value="F:L-ornithine transmembrane transporter activity"/>
    <property type="evidence" value="ECO:0007669"/>
    <property type="project" value="TreeGrafter"/>
</dbReference>
<dbReference type="GO" id="GO:0015189">
    <property type="term" value="F:L-lysine transmembrane transporter activity"/>
    <property type="evidence" value="ECO:0007669"/>
    <property type="project" value="TreeGrafter"/>
</dbReference>
<evidence type="ECO:0000313" key="7">
    <source>
        <dbReference type="Proteomes" id="UP000030742"/>
    </source>
</evidence>
<feature type="transmembrane region" description="Helical" evidence="5">
    <location>
        <begin position="133"/>
        <end position="159"/>
    </location>
</feature>
<evidence type="ECO:0000313" key="6">
    <source>
        <dbReference type="EMBL" id="ERL86805.1"/>
    </source>
</evidence>
<comment type="subcellular location">
    <subcellularLocation>
        <location evidence="1">Membrane</location>
        <topology evidence="1">Multi-pass membrane protein</topology>
    </subcellularLocation>
</comment>
<dbReference type="GO" id="GO:0061459">
    <property type="term" value="F:L-arginine transmembrane transporter activity"/>
    <property type="evidence" value="ECO:0007669"/>
    <property type="project" value="TreeGrafter"/>
</dbReference>
<dbReference type="STRING" id="77166.U4UA30"/>
<dbReference type="AlphaFoldDB" id="U4UA30"/>
<dbReference type="GO" id="GO:0097638">
    <property type="term" value="P:L-arginine import across plasma membrane"/>
    <property type="evidence" value="ECO:0007669"/>
    <property type="project" value="TreeGrafter"/>
</dbReference>
<feature type="transmembrane region" description="Helical" evidence="5">
    <location>
        <begin position="45"/>
        <end position="66"/>
    </location>
</feature>
<evidence type="ECO:0000256" key="3">
    <source>
        <dbReference type="ARBA" id="ARBA00022989"/>
    </source>
</evidence>
<dbReference type="Proteomes" id="UP000030742">
    <property type="component" value="Unassembled WGS sequence"/>
</dbReference>
<dbReference type="Pfam" id="PF13520">
    <property type="entry name" value="AA_permease_2"/>
    <property type="match status" value="1"/>
</dbReference>
<evidence type="ECO:0000256" key="1">
    <source>
        <dbReference type="ARBA" id="ARBA00004141"/>
    </source>
</evidence>
<keyword evidence="4 5" id="KW-0472">Membrane</keyword>
<dbReference type="InterPro" id="IPR002293">
    <property type="entry name" value="AA/rel_permease1"/>
</dbReference>
<accession>U4UA30</accession>
<gene>
    <name evidence="6" type="ORF">D910_04209</name>
</gene>
<feature type="transmembrane region" description="Helical" evidence="5">
    <location>
        <begin position="20"/>
        <end position="39"/>
    </location>
</feature>
<feature type="transmembrane region" description="Helical" evidence="5">
    <location>
        <begin position="179"/>
        <end position="206"/>
    </location>
</feature>
<dbReference type="EMBL" id="KB631865">
    <property type="protein sequence ID" value="ERL86805.1"/>
    <property type="molecule type" value="Genomic_DNA"/>
</dbReference>
<dbReference type="Gene3D" id="1.20.1740.10">
    <property type="entry name" value="Amino acid/polyamine transporter I"/>
    <property type="match status" value="1"/>
</dbReference>
<proteinExistence type="predicted"/>
<keyword evidence="2 5" id="KW-0812">Transmembrane</keyword>
<keyword evidence="3 5" id="KW-1133">Transmembrane helix</keyword>
<dbReference type="OrthoDB" id="3900342at2759"/>
<protein>
    <recommendedName>
        <fullName evidence="8">Cationic amino acid transporter C-terminal domain-containing protein</fullName>
    </recommendedName>
</protein>
<evidence type="ECO:0000256" key="2">
    <source>
        <dbReference type="ARBA" id="ARBA00022692"/>
    </source>
</evidence>